<keyword evidence="2" id="KW-1185">Reference proteome</keyword>
<dbReference type="EMBL" id="AWSJ01000253">
    <property type="protein sequence ID" value="ERI07717.1"/>
    <property type="molecule type" value="Genomic_DNA"/>
</dbReference>
<dbReference type="Pfam" id="PF11256">
    <property type="entry name" value="SAV0927-like"/>
    <property type="match status" value="1"/>
</dbReference>
<reference evidence="1 2" key="1">
    <citation type="submission" date="2013-08" db="EMBL/GenBank/DDBJ databases">
        <authorList>
            <person name="Weinstock G."/>
            <person name="Sodergren E."/>
            <person name="Wylie T."/>
            <person name="Fulton L."/>
            <person name="Fulton R."/>
            <person name="Fronick C."/>
            <person name="O'Laughlin M."/>
            <person name="Godfrey J."/>
            <person name="Miner T."/>
            <person name="Herter B."/>
            <person name="Appelbaum E."/>
            <person name="Cordes M."/>
            <person name="Lek S."/>
            <person name="Wollam A."/>
            <person name="Pepin K.H."/>
            <person name="Palsikar V.B."/>
            <person name="Mitreva M."/>
            <person name="Wilson R.K."/>
        </authorList>
    </citation>
    <scope>NUCLEOTIDE SEQUENCE [LARGE SCALE GENOMIC DNA]</scope>
    <source>
        <strain evidence="1 2">ATCC 12856</strain>
    </source>
</reference>
<comment type="caution">
    <text evidence="1">The sequence shown here is derived from an EMBL/GenBank/DDBJ whole genome shotgun (WGS) entry which is preliminary data.</text>
</comment>
<name>U1Y6E0_ANEAE</name>
<dbReference type="eggNOG" id="ENOG5032Z9H">
    <property type="taxonomic scope" value="Bacteria"/>
</dbReference>
<dbReference type="Proteomes" id="UP000016511">
    <property type="component" value="Unassembled WGS sequence"/>
</dbReference>
<protein>
    <submittedName>
        <fullName evidence="1">Uncharacterized protein</fullName>
    </submittedName>
</protein>
<dbReference type="HOGENOM" id="CLU_1976960_0_0_9"/>
<dbReference type="InterPro" id="IPR021415">
    <property type="entry name" value="SAV0927-like"/>
</dbReference>
<gene>
    <name evidence="1" type="ORF">HMPREF0083_04158</name>
</gene>
<proteinExistence type="predicted"/>
<organism evidence="1 2">
    <name type="scientific">Aneurinibacillus aneurinilyticus ATCC 12856</name>
    <dbReference type="NCBI Taxonomy" id="649747"/>
    <lineage>
        <taxon>Bacteria</taxon>
        <taxon>Bacillati</taxon>
        <taxon>Bacillota</taxon>
        <taxon>Bacilli</taxon>
        <taxon>Bacillales</taxon>
        <taxon>Paenibacillaceae</taxon>
        <taxon>Aneurinibacillus group</taxon>
        <taxon>Aneurinibacillus</taxon>
    </lineage>
</organism>
<evidence type="ECO:0000313" key="2">
    <source>
        <dbReference type="Proteomes" id="UP000016511"/>
    </source>
</evidence>
<sequence>MTQLSYNGPYKTFMVQAYRNGCQCISQAYLTGGRHMAQHGDWTFLYDNKEETTTRYVSFIGEEARHDIAIIQTQNFYGKSLVLNILTHRMAILGQKDLDEPGYLEEAFNMTEGEANELREFLRLSI</sequence>
<dbReference type="PATRIC" id="fig|649747.3.peg.3769"/>
<evidence type="ECO:0000313" key="1">
    <source>
        <dbReference type="EMBL" id="ERI07717.1"/>
    </source>
</evidence>
<dbReference type="STRING" id="649747.HMPREF0083_04158"/>
<accession>U1Y6E0</accession>
<dbReference type="AlphaFoldDB" id="U1Y6E0"/>